<reference evidence="3" key="1">
    <citation type="journal article" date="2019" name="Int. J. Syst. Evol. Microbiol.">
        <title>The Global Catalogue of Microorganisms (GCM) 10K type strain sequencing project: providing services to taxonomists for standard genome sequencing and annotation.</title>
        <authorList>
            <consortium name="The Broad Institute Genomics Platform"/>
            <consortium name="The Broad Institute Genome Sequencing Center for Infectious Disease"/>
            <person name="Wu L."/>
            <person name="Ma J."/>
        </authorList>
    </citation>
    <scope>NUCLEOTIDE SEQUENCE [LARGE SCALE GENOMIC DNA]</scope>
    <source>
        <strain evidence="3">JCM 14162</strain>
    </source>
</reference>
<feature type="domain" description="Glycosyltransferase 2-like" evidence="1">
    <location>
        <begin position="1"/>
        <end position="129"/>
    </location>
</feature>
<dbReference type="InterPro" id="IPR001173">
    <property type="entry name" value="Glyco_trans_2-like"/>
</dbReference>
<keyword evidence="3" id="KW-1185">Reference proteome</keyword>
<dbReference type="Proteomes" id="UP001500713">
    <property type="component" value="Unassembled WGS sequence"/>
</dbReference>
<evidence type="ECO:0000259" key="1">
    <source>
        <dbReference type="Pfam" id="PF00535"/>
    </source>
</evidence>
<name>A0ABP3K5K5_9SPHN</name>
<gene>
    <name evidence="2" type="ORF">GCM10009096_10640</name>
</gene>
<evidence type="ECO:0000313" key="2">
    <source>
        <dbReference type="EMBL" id="GAA0471514.1"/>
    </source>
</evidence>
<dbReference type="SUPFAM" id="SSF53448">
    <property type="entry name" value="Nucleotide-diphospho-sugar transferases"/>
    <property type="match status" value="1"/>
</dbReference>
<dbReference type="CDD" id="cd00761">
    <property type="entry name" value="Glyco_tranf_GTA_type"/>
    <property type="match status" value="1"/>
</dbReference>
<evidence type="ECO:0000313" key="3">
    <source>
        <dbReference type="Proteomes" id="UP001500713"/>
    </source>
</evidence>
<protein>
    <submittedName>
        <fullName evidence="2">Glycosyltransferase</fullName>
    </submittedName>
</protein>
<dbReference type="InterPro" id="IPR029044">
    <property type="entry name" value="Nucleotide-diphossugar_trans"/>
</dbReference>
<dbReference type="Pfam" id="PF00535">
    <property type="entry name" value="Glycos_transf_2"/>
    <property type="match status" value="1"/>
</dbReference>
<accession>A0ABP3K5K5</accession>
<dbReference type="InterPro" id="IPR050834">
    <property type="entry name" value="Glycosyltransf_2"/>
</dbReference>
<proteinExistence type="predicted"/>
<dbReference type="Gene3D" id="3.90.550.10">
    <property type="entry name" value="Spore Coat Polysaccharide Biosynthesis Protein SpsA, Chain A"/>
    <property type="match status" value="1"/>
</dbReference>
<organism evidence="2 3">
    <name type="scientific">Parasphingorhabdus litoris</name>
    <dbReference type="NCBI Taxonomy" id="394733"/>
    <lineage>
        <taxon>Bacteria</taxon>
        <taxon>Pseudomonadati</taxon>
        <taxon>Pseudomonadota</taxon>
        <taxon>Alphaproteobacteria</taxon>
        <taxon>Sphingomonadales</taxon>
        <taxon>Sphingomonadaceae</taxon>
        <taxon>Parasphingorhabdus</taxon>
    </lineage>
</organism>
<dbReference type="PANTHER" id="PTHR43685:SF2">
    <property type="entry name" value="GLYCOSYLTRANSFERASE 2-LIKE DOMAIN-CONTAINING PROTEIN"/>
    <property type="match status" value="1"/>
</dbReference>
<comment type="caution">
    <text evidence="2">The sequence shown here is derived from an EMBL/GenBank/DDBJ whole genome shotgun (WGS) entry which is preliminary data.</text>
</comment>
<sequence length="277" mass="31730">MPVYNGARYLDGAIRSVLQQEYCEWELICVDDGSTDGSDAIIVGHAVADSRIRHLSNGRNLGLPASLNRGFAEARGKLHSWTSDDNILRPNMLAELVERLERDPDIGVVYAGYSVIDDAENILRYIPPRPMEDRWYGNPVGAAFLYRQDVTEKLGGYDETLFGAEDYDYWMRAAHHFQMKPVDTDLYLYRRHERSLTDQRSEEIRKLVSSVLVRELEHVDDKALRAKALVQRILSNWYHFDVNLLGKAFAYHPATVLKASPQLTVDLARAIWHRIGR</sequence>
<dbReference type="PANTHER" id="PTHR43685">
    <property type="entry name" value="GLYCOSYLTRANSFERASE"/>
    <property type="match status" value="1"/>
</dbReference>
<dbReference type="EMBL" id="BAAAEM010000002">
    <property type="protein sequence ID" value="GAA0471514.1"/>
    <property type="molecule type" value="Genomic_DNA"/>
</dbReference>